<evidence type="ECO:0000313" key="2">
    <source>
        <dbReference type="Proteomes" id="UP001164539"/>
    </source>
</evidence>
<dbReference type="EMBL" id="CM051407">
    <property type="protein sequence ID" value="KAJ4702188.1"/>
    <property type="molecule type" value="Genomic_DNA"/>
</dbReference>
<gene>
    <name evidence="1" type="ORF">OWV82_025302</name>
</gene>
<proteinExistence type="predicted"/>
<comment type="caution">
    <text evidence="1">The sequence shown here is derived from an EMBL/GenBank/DDBJ whole genome shotgun (WGS) entry which is preliminary data.</text>
</comment>
<name>A0ACC1WV58_MELAZ</name>
<evidence type="ECO:0000313" key="1">
    <source>
        <dbReference type="EMBL" id="KAJ4702188.1"/>
    </source>
</evidence>
<organism evidence="1 2">
    <name type="scientific">Melia azedarach</name>
    <name type="common">Chinaberry tree</name>
    <dbReference type="NCBI Taxonomy" id="155640"/>
    <lineage>
        <taxon>Eukaryota</taxon>
        <taxon>Viridiplantae</taxon>
        <taxon>Streptophyta</taxon>
        <taxon>Embryophyta</taxon>
        <taxon>Tracheophyta</taxon>
        <taxon>Spermatophyta</taxon>
        <taxon>Magnoliopsida</taxon>
        <taxon>eudicotyledons</taxon>
        <taxon>Gunneridae</taxon>
        <taxon>Pentapetalae</taxon>
        <taxon>rosids</taxon>
        <taxon>malvids</taxon>
        <taxon>Sapindales</taxon>
        <taxon>Meliaceae</taxon>
        <taxon>Melia</taxon>
    </lineage>
</organism>
<keyword evidence="2" id="KW-1185">Reference proteome</keyword>
<accession>A0ACC1WV58</accession>
<protein>
    <submittedName>
        <fullName evidence="1">Pentatricopeptide repeat-containing protein</fullName>
    </submittedName>
</protein>
<dbReference type="Proteomes" id="UP001164539">
    <property type="component" value="Chromosome 14"/>
</dbReference>
<sequence>MVSLGVEPNLVSWNGMIAGFNHSGHYQEAVWMFHRMHGEGFKPDHSSVSSVLSAVGDLENLSVGVQIHGYVIKQGLGQDNCVISSLIDMYGKCARTWQMSKVFDEMVDIDVGACNALITGFSRNGLIDKALEMFRQFQTQGMELNIVSWTSIIAGCSQNGRAINALELFREMQTVGLKPNKVTIPCLLPACGSIAALKHGKAVHCFSIRSGISNDVNVSSALIDMYAKCGRIQVSRLCFDRTPSKNLVCWNAMMGGYAMHGKAKEAIEMFQWMQRSEQKPDFISFACVLSACSQAGLTDEGCNHFNSMSKEYGIEARIEHYTCMVTLLGHAGRLEEAYNMIEQMPFEPDACIWGALLSSCRVHKNVILGEVAANNLFELEPTNPGTYILLSNIYASSGMRSEVDAVRDMMEVRGLRKSPGCSWIEVKNKVHMLLAGDESHPQMVQIMEKLNKLSMEMKQSGYLPNTDFVLQDVEEQDKEHFLCGHSEKLAVVVGLINTPEGSPLQVIKNLRICSDCHAVIKFISSLERRDIYVRDTNRFHHFKDGVCSCGDYW</sequence>
<reference evidence="1 2" key="1">
    <citation type="journal article" date="2023" name="Science">
        <title>Complex scaffold remodeling in plant triterpene biosynthesis.</title>
        <authorList>
            <person name="De La Pena R."/>
            <person name="Hodgson H."/>
            <person name="Liu J.C."/>
            <person name="Stephenson M.J."/>
            <person name="Martin A.C."/>
            <person name="Owen C."/>
            <person name="Harkess A."/>
            <person name="Leebens-Mack J."/>
            <person name="Jimenez L.E."/>
            <person name="Osbourn A."/>
            <person name="Sattely E.S."/>
        </authorList>
    </citation>
    <scope>NUCLEOTIDE SEQUENCE [LARGE SCALE GENOMIC DNA]</scope>
    <source>
        <strain evidence="2">cv. JPN11</strain>
        <tissue evidence="1">Leaf</tissue>
    </source>
</reference>